<evidence type="ECO:0000259" key="1">
    <source>
        <dbReference type="Pfam" id="PF04326"/>
    </source>
</evidence>
<dbReference type="EMBL" id="PZDI01000094">
    <property type="protein sequence ID" value="PTH12793.1"/>
    <property type="molecule type" value="Genomic_DNA"/>
</dbReference>
<evidence type="ECO:0000313" key="3">
    <source>
        <dbReference type="Proteomes" id="UP000242694"/>
    </source>
</evidence>
<dbReference type="RefSeq" id="WP_107398387.1">
    <property type="nucleotide sequence ID" value="NZ_PZDI01000094.1"/>
</dbReference>
<dbReference type="InterPro" id="IPR038461">
    <property type="entry name" value="Schlafen_AlbA_2_dom_sf"/>
</dbReference>
<dbReference type="PANTHER" id="PTHR30595">
    <property type="entry name" value="GLPR-RELATED TRANSCRIPTIONAL REPRESSOR"/>
    <property type="match status" value="1"/>
</dbReference>
<gene>
    <name evidence="2" type="ORF">BU607_10850</name>
</gene>
<dbReference type="Pfam" id="PF04326">
    <property type="entry name" value="SLFN_AlbA_2"/>
    <property type="match status" value="1"/>
</dbReference>
<accession>A0ABX5IBP2</accession>
<dbReference type="GO" id="GO:0004386">
    <property type="term" value="F:helicase activity"/>
    <property type="evidence" value="ECO:0007669"/>
    <property type="project" value="UniProtKB-KW"/>
</dbReference>
<dbReference type="InterPro" id="IPR038475">
    <property type="entry name" value="RecG_C_sf"/>
</dbReference>
<name>A0ABX5IBP2_9STAP</name>
<reference evidence="2 3" key="1">
    <citation type="journal article" date="2016" name="Front. Microbiol.">
        <title>Comprehensive Phylogenetic Analysis of Bovine Non-aureus Staphylococci Species Based on Whole-Genome Sequencing.</title>
        <authorList>
            <person name="Naushad S."/>
            <person name="Barkema H.W."/>
            <person name="Luby C."/>
            <person name="Condas L.A."/>
            <person name="Nobrega D.B."/>
            <person name="Carson D.A."/>
            <person name="De Buck J."/>
        </authorList>
    </citation>
    <scope>NUCLEOTIDE SEQUENCE [LARGE SCALE GENOMIC DNA]</scope>
    <source>
        <strain evidence="2 3">SNUC 993</strain>
    </source>
</reference>
<dbReference type="InterPro" id="IPR007421">
    <property type="entry name" value="Schlafen_AlbA_2_dom"/>
</dbReference>
<organism evidence="2 3">
    <name type="scientific">Staphylococcus auricularis</name>
    <dbReference type="NCBI Taxonomy" id="29379"/>
    <lineage>
        <taxon>Bacteria</taxon>
        <taxon>Bacillati</taxon>
        <taxon>Bacillota</taxon>
        <taxon>Bacilli</taxon>
        <taxon>Bacillales</taxon>
        <taxon>Staphylococcaceae</taxon>
        <taxon>Staphylococcus</taxon>
    </lineage>
</organism>
<feature type="domain" description="Schlafen AlbA-2" evidence="1">
    <location>
        <begin position="12"/>
        <end position="125"/>
    </location>
</feature>
<proteinExistence type="predicted"/>
<dbReference type="PANTHER" id="PTHR30595:SF6">
    <property type="entry name" value="SCHLAFEN ALBA-2 DOMAIN-CONTAINING PROTEIN"/>
    <property type="match status" value="1"/>
</dbReference>
<dbReference type="Proteomes" id="UP000242694">
    <property type="component" value="Unassembled WGS sequence"/>
</dbReference>
<keyword evidence="2" id="KW-0547">Nucleotide-binding</keyword>
<dbReference type="Pfam" id="PF13749">
    <property type="entry name" value="HATPase_c_4"/>
    <property type="match status" value="1"/>
</dbReference>
<keyword evidence="2" id="KW-0378">Hydrolase</keyword>
<keyword evidence="2" id="KW-0347">Helicase</keyword>
<protein>
    <submittedName>
        <fullName evidence="2">ATP-dependent DNA helicase RecG</fullName>
    </submittedName>
</protein>
<comment type="caution">
    <text evidence="2">The sequence shown here is derived from an EMBL/GenBank/DDBJ whole genome shotgun (WGS) entry which is preliminary data.</text>
</comment>
<keyword evidence="2" id="KW-0067">ATP-binding</keyword>
<evidence type="ECO:0000313" key="2">
    <source>
        <dbReference type="EMBL" id="PTH12793.1"/>
    </source>
</evidence>
<dbReference type="Gene3D" id="3.30.565.60">
    <property type="match status" value="1"/>
</dbReference>
<sequence length="469" mass="54441">MDKIEKYRYDKENTHFDRKEARIENKKIIAHVNGFANAEGGKLVLGISDSGNITGCKAYEGKRAEEIKRLINNSITPTIDFEVHEIDIEDDYIIEIDVQPKTDSVVSIRDSGEVYLRQSDKTDKLKHDRILALQYDKGQRSYEDEINQRFDTDDFNTDLFDKYREVMNSDISNEDILNNRTGSNKKGYTNSAILMFAKNPEKYIPNSRVRFIRYEGTTQETGSRLNIVKEKNFEYPLPILIDEVRKLVQSQLRDFNSLDKNGKFISVPEYPEFAWLEGIVNAVVHRDYSITGDCVKILMFDDRLEILSPGKLPSMVNLENLKYTRFSRNPRIARLMADFGYVKELNEGVKRIYDEMQDYFLKEPEYSEPANKSVKLKLENNIGTRRTRKNDKISDYITEEVMDSLSDDEIKIIQYLYPSNKINIKKANSVMGKKDAYSRKILGGLVKKGLLIWNGSSKQDPTQYYSLKE</sequence>
<keyword evidence="3" id="KW-1185">Reference proteome</keyword>
<dbReference type="Gene3D" id="3.30.950.30">
    <property type="entry name" value="Schlafen, AAA domain"/>
    <property type="match status" value="1"/>
</dbReference>